<protein>
    <submittedName>
        <fullName evidence="3">GXWXG protein</fullName>
    </submittedName>
</protein>
<name>A0A4R3MT62_9FIRM</name>
<dbReference type="InterPro" id="IPR025951">
    <property type="entry name" value="GXWXG_dom"/>
</dbReference>
<dbReference type="Proteomes" id="UP000294902">
    <property type="component" value="Unassembled WGS sequence"/>
</dbReference>
<reference evidence="3 4" key="1">
    <citation type="submission" date="2019-03" db="EMBL/GenBank/DDBJ databases">
        <title>Genomic Encyclopedia of Type Strains, Phase IV (KMG-IV): sequencing the most valuable type-strain genomes for metagenomic binning, comparative biology and taxonomic classification.</title>
        <authorList>
            <person name="Goeker M."/>
        </authorList>
    </citation>
    <scope>NUCLEOTIDE SEQUENCE [LARGE SCALE GENOMIC DNA]</scope>
    <source>
        <strain evidence="3 4">DSM 24629</strain>
    </source>
</reference>
<organism evidence="3 4">
    <name type="scientific">Natranaerovirga pectinivora</name>
    <dbReference type="NCBI Taxonomy" id="682400"/>
    <lineage>
        <taxon>Bacteria</taxon>
        <taxon>Bacillati</taxon>
        <taxon>Bacillota</taxon>
        <taxon>Clostridia</taxon>
        <taxon>Lachnospirales</taxon>
        <taxon>Natranaerovirgaceae</taxon>
        <taxon>Natranaerovirga</taxon>
    </lineage>
</organism>
<dbReference type="RefSeq" id="WP_132250476.1">
    <property type="nucleotide sequence ID" value="NZ_SMAL01000002.1"/>
</dbReference>
<gene>
    <name evidence="3" type="ORF">EDC18_102251</name>
</gene>
<dbReference type="Pfam" id="PF14232">
    <property type="entry name" value="DUF4334"/>
    <property type="match status" value="1"/>
</dbReference>
<dbReference type="Pfam" id="PF14231">
    <property type="entry name" value="GXWXG"/>
    <property type="match status" value="1"/>
</dbReference>
<proteinExistence type="predicted"/>
<evidence type="ECO:0000259" key="1">
    <source>
        <dbReference type="Pfam" id="PF14231"/>
    </source>
</evidence>
<accession>A0A4R3MT62</accession>
<comment type="caution">
    <text evidence="3">The sequence shown here is derived from an EMBL/GenBank/DDBJ whole genome shotgun (WGS) entry which is preliminary data.</text>
</comment>
<dbReference type="AlphaFoldDB" id="A0A4R3MT62"/>
<evidence type="ECO:0000313" key="3">
    <source>
        <dbReference type="EMBL" id="TCT16234.1"/>
    </source>
</evidence>
<keyword evidence="4" id="KW-1185">Reference proteome</keyword>
<sequence length="190" mass="22521">MNELKLELKLLLKKGMSQQEAFKFYDKLEPVSNKEMLGRWRGKEVSSGHPMDGILTICPWYGKEFIDEETVHPLVFKERKGNLFFINPDRIFKYYDIVLKSKMLKKILNSKKTVNRHQYDCILKRFKTKRSKARLRQVEYRGKVSAAMVYDSLPIIDVFRKIDDYTLLGVMDMKGNFNDLGYFFILKREG</sequence>
<evidence type="ECO:0000313" key="4">
    <source>
        <dbReference type="Proteomes" id="UP000294902"/>
    </source>
</evidence>
<feature type="domain" description="DUF4334" evidence="2">
    <location>
        <begin position="131"/>
        <end position="188"/>
    </location>
</feature>
<dbReference type="OrthoDB" id="8905397at2"/>
<feature type="domain" description="GXWXG" evidence="1">
    <location>
        <begin position="24"/>
        <end position="81"/>
    </location>
</feature>
<evidence type="ECO:0000259" key="2">
    <source>
        <dbReference type="Pfam" id="PF14232"/>
    </source>
</evidence>
<dbReference type="EMBL" id="SMAL01000002">
    <property type="protein sequence ID" value="TCT16234.1"/>
    <property type="molecule type" value="Genomic_DNA"/>
</dbReference>
<dbReference type="Gene3D" id="2.40.128.580">
    <property type="entry name" value="GXWXG domain"/>
    <property type="match status" value="1"/>
</dbReference>
<dbReference type="InterPro" id="IPR025568">
    <property type="entry name" value="DUF4334"/>
</dbReference>